<evidence type="ECO:0000313" key="2">
    <source>
        <dbReference type="EMBL" id="CAA9432175.1"/>
    </source>
</evidence>
<proteinExistence type="predicted"/>
<reference evidence="2" key="1">
    <citation type="submission" date="2020-02" db="EMBL/GenBank/DDBJ databases">
        <authorList>
            <person name="Meier V. D."/>
        </authorList>
    </citation>
    <scope>NUCLEOTIDE SEQUENCE</scope>
    <source>
        <strain evidence="2">AVDCRST_MAG55</strain>
    </source>
</reference>
<organism evidence="2">
    <name type="scientific">uncultured Rubrobacteraceae bacterium</name>
    <dbReference type="NCBI Taxonomy" id="349277"/>
    <lineage>
        <taxon>Bacteria</taxon>
        <taxon>Bacillati</taxon>
        <taxon>Actinomycetota</taxon>
        <taxon>Rubrobacteria</taxon>
        <taxon>Rubrobacterales</taxon>
        <taxon>Rubrobacteraceae</taxon>
        <taxon>environmental samples</taxon>
    </lineage>
</organism>
<evidence type="ECO:0000256" key="1">
    <source>
        <dbReference type="SAM" id="MobiDB-lite"/>
    </source>
</evidence>
<dbReference type="AlphaFoldDB" id="A0A6J4Q1T4"/>
<dbReference type="EMBL" id="CADCUZ010000135">
    <property type="protein sequence ID" value="CAA9432175.1"/>
    <property type="molecule type" value="Genomic_DNA"/>
</dbReference>
<protein>
    <submittedName>
        <fullName evidence="2">Uncharacterized protein</fullName>
    </submittedName>
</protein>
<name>A0A6J4Q1T4_9ACTN</name>
<feature type="non-terminal residue" evidence="2">
    <location>
        <position position="40"/>
    </location>
</feature>
<sequence length="40" mass="4704">GRRGPRPQGHKVRGRQTARTRWPRACWSRHAHGVLRPEHV</sequence>
<feature type="region of interest" description="Disordered" evidence="1">
    <location>
        <begin position="1"/>
        <end position="21"/>
    </location>
</feature>
<feature type="non-terminal residue" evidence="2">
    <location>
        <position position="1"/>
    </location>
</feature>
<gene>
    <name evidence="2" type="ORF">AVDCRST_MAG55-2738</name>
</gene>
<accession>A0A6J4Q1T4</accession>